<keyword evidence="2" id="KW-1185">Reference proteome</keyword>
<reference evidence="1 2" key="1">
    <citation type="submission" date="2024-08" db="EMBL/GenBank/DDBJ databases">
        <authorList>
            <person name="Will J Nash"/>
            <person name="Angela Man"/>
            <person name="Seanna McTaggart"/>
            <person name="Kendall Baker"/>
            <person name="Tom Barker"/>
            <person name="Leah Catchpole"/>
            <person name="Alex Durrant"/>
            <person name="Karim Gharbi"/>
            <person name="Naomi Irish"/>
            <person name="Gemy Kaithakottil"/>
            <person name="Debby Ku"/>
            <person name="Aaliyah Providence"/>
            <person name="Felix Shaw"/>
            <person name="David Swarbreck"/>
            <person name="Chris Watkins"/>
            <person name="Ann M. McCartney"/>
            <person name="Giulio Formenti"/>
            <person name="Alice Mouton"/>
            <person name="Noel Vella"/>
            <person name="Bjorn M von Reumont"/>
            <person name="Adriana Vella"/>
            <person name="Wilfried Haerty"/>
        </authorList>
    </citation>
    <scope>NUCLEOTIDE SEQUENCE [LARGE SCALE GENOMIC DNA]</scope>
</reference>
<evidence type="ECO:0000313" key="2">
    <source>
        <dbReference type="Proteomes" id="UP001642520"/>
    </source>
</evidence>
<dbReference type="Proteomes" id="UP001642520">
    <property type="component" value="Unassembled WGS sequence"/>
</dbReference>
<name>A0ABP1PCI3_XYLVO</name>
<gene>
    <name evidence="1" type="ORF">XYLVIOL_LOCUS10282</name>
</gene>
<comment type="caution">
    <text evidence="1">The sequence shown here is derived from an EMBL/GenBank/DDBJ whole genome shotgun (WGS) entry which is preliminary data.</text>
</comment>
<accession>A0ABP1PCI3</accession>
<organism evidence="1 2">
    <name type="scientific">Xylocopa violacea</name>
    <name type="common">Violet carpenter bee</name>
    <name type="synonym">Apis violacea</name>
    <dbReference type="NCBI Taxonomy" id="135666"/>
    <lineage>
        <taxon>Eukaryota</taxon>
        <taxon>Metazoa</taxon>
        <taxon>Ecdysozoa</taxon>
        <taxon>Arthropoda</taxon>
        <taxon>Hexapoda</taxon>
        <taxon>Insecta</taxon>
        <taxon>Pterygota</taxon>
        <taxon>Neoptera</taxon>
        <taxon>Endopterygota</taxon>
        <taxon>Hymenoptera</taxon>
        <taxon>Apocrita</taxon>
        <taxon>Aculeata</taxon>
        <taxon>Apoidea</taxon>
        <taxon>Anthophila</taxon>
        <taxon>Apidae</taxon>
        <taxon>Xylocopa</taxon>
        <taxon>Xylocopa</taxon>
    </lineage>
</organism>
<protein>
    <recommendedName>
        <fullName evidence="3">C2H2-type domain-containing protein</fullName>
    </recommendedName>
</protein>
<evidence type="ECO:0000313" key="1">
    <source>
        <dbReference type="EMBL" id="CAL7950950.1"/>
    </source>
</evidence>
<proteinExistence type="predicted"/>
<sequence>MSLIYQCIICQHANNSIVDLHSHHVRYHNPIELSQTIIKLQGFKTWNETKTTRIKYLKPLSLGDNNNNKNSYNDLFIQPEVQNTNVYENKGTISSPRKFGHDSTTCAINCSQFIAWEHELNKKEEINHEQFLDSIESLCYDLSNRKRRGRKKKERTDVDNVNTTSFKQYIEDVIGVKNIIMEPSTSNSFQMPTTSFWNTQDSVTNATINDDLTEVKKKIEDIETDKDTNILIHNQLYNPFSWNSIITMDDAAKQDMSTEENIYSETI</sequence>
<evidence type="ECO:0008006" key="3">
    <source>
        <dbReference type="Google" id="ProtNLM"/>
    </source>
</evidence>
<dbReference type="EMBL" id="CAXAJV020001300">
    <property type="protein sequence ID" value="CAL7950950.1"/>
    <property type="molecule type" value="Genomic_DNA"/>
</dbReference>